<name>W4KA18_HETIT</name>
<gene>
    <name evidence="2" type="ORF">HETIRDRAFT_458443</name>
</gene>
<dbReference type="Proteomes" id="UP000030671">
    <property type="component" value="Unassembled WGS sequence"/>
</dbReference>
<accession>W4KA18</accession>
<dbReference type="EMBL" id="KI925457">
    <property type="protein sequence ID" value="ETW82623.1"/>
    <property type="molecule type" value="Genomic_DNA"/>
</dbReference>
<dbReference type="RefSeq" id="XP_009544970.1">
    <property type="nucleotide sequence ID" value="XM_009546675.1"/>
</dbReference>
<feature type="compositionally biased region" description="Pro residues" evidence="1">
    <location>
        <begin position="296"/>
        <end position="309"/>
    </location>
</feature>
<proteinExistence type="predicted"/>
<evidence type="ECO:0000313" key="2">
    <source>
        <dbReference type="EMBL" id="ETW82623.1"/>
    </source>
</evidence>
<dbReference type="HOGENOM" id="CLU_605591_0_0_1"/>
<evidence type="ECO:0000256" key="1">
    <source>
        <dbReference type="SAM" id="MobiDB-lite"/>
    </source>
</evidence>
<evidence type="ECO:0000313" key="3">
    <source>
        <dbReference type="Proteomes" id="UP000030671"/>
    </source>
</evidence>
<keyword evidence="3" id="KW-1185">Reference proteome</keyword>
<feature type="compositionally biased region" description="Polar residues" evidence="1">
    <location>
        <begin position="159"/>
        <end position="171"/>
    </location>
</feature>
<dbReference type="KEGG" id="hir:HETIRDRAFT_458443"/>
<protein>
    <submittedName>
        <fullName evidence="2">Uncharacterized protein</fullName>
    </submittedName>
</protein>
<reference evidence="2 3" key="1">
    <citation type="journal article" date="2012" name="New Phytol.">
        <title>Insight into trade-off between wood decay and parasitism from the genome of a fungal forest pathogen.</title>
        <authorList>
            <person name="Olson A."/>
            <person name="Aerts A."/>
            <person name="Asiegbu F."/>
            <person name="Belbahri L."/>
            <person name="Bouzid O."/>
            <person name="Broberg A."/>
            <person name="Canback B."/>
            <person name="Coutinho P.M."/>
            <person name="Cullen D."/>
            <person name="Dalman K."/>
            <person name="Deflorio G."/>
            <person name="van Diepen L.T."/>
            <person name="Dunand C."/>
            <person name="Duplessis S."/>
            <person name="Durling M."/>
            <person name="Gonthier P."/>
            <person name="Grimwood J."/>
            <person name="Fossdal C.G."/>
            <person name="Hansson D."/>
            <person name="Henrissat B."/>
            <person name="Hietala A."/>
            <person name="Himmelstrand K."/>
            <person name="Hoffmeister D."/>
            <person name="Hogberg N."/>
            <person name="James T.Y."/>
            <person name="Karlsson M."/>
            <person name="Kohler A."/>
            <person name="Kues U."/>
            <person name="Lee Y.H."/>
            <person name="Lin Y.C."/>
            <person name="Lind M."/>
            <person name="Lindquist E."/>
            <person name="Lombard V."/>
            <person name="Lucas S."/>
            <person name="Lunden K."/>
            <person name="Morin E."/>
            <person name="Murat C."/>
            <person name="Park J."/>
            <person name="Raffaello T."/>
            <person name="Rouze P."/>
            <person name="Salamov A."/>
            <person name="Schmutz J."/>
            <person name="Solheim H."/>
            <person name="Stahlberg J."/>
            <person name="Velez H."/>
            <person name="de Vries R.P."/>
            <person name="Wiebenga A."/>
            <person name="Woodward S."/>
            <person name="Yakovlev I."/>
            <person name="Garbelotto M."/>
            <person name="Martin F."/>
            <person name="Grigoriev I.V."/>
            <person name="Stenlid J."/>
        </authorList>
    </citation>
    <scope>NUCLEOTIDE SEQUENCE [LARGE SCALE GENOMIC DNA]</scope>
    <source>
        <strain evidence="2 3">TC 32-1</strain>
    </source>
</reference>
<sequence length="452" mass="48197">MTFLTTGQATDSLRLPGSLYVRARLQLHLLSALVAPLSLSLALRHRFLLWKMYQEVSNAEQAVYKTISTANPPARRRALANVGNALSLEQPRVRACIGRQKRHTLLPSSTRTAPSHPTAHSTTRKAPTPIPLKPRLTRVPTASNPPSHPAPIRAAGGPTRTTQPNRQQDGSDAQALENRTGALKPERNAPRLIVQRGRGAPYTTTHPARTSARRLSLPHNAALPLPLREQRPVDRALAARDMWPAGPARRAQGELDRLSVEQQLPTPPSSMRVRGPGVHALLSGAAASQPVSLSSPPLPPPPPPPPPPSAGMATSLVSLMRSLSGQRNSARGGTEDGWNAEGAGCSFTMELDETNKETLLGLTLSGLGAPAYPASPDVDSDFTPLAGDRGTEWSAGKLEAVRRIEAVGVGGGAAFAARDEVERAMEKVCEACLRLCKEWEALDALLGRADVA</sequence>
<dbReference type="AlphaFoldDB" id="W4KA18"/>
<dbReference type="GeneID" id="20676911"/>
<feature type="region of interest" description="Disordered" evidence="1">
    <location>
        <begin position="100"/>
        <end position="188"/>
    </location>
</feature>
<feature type="compositionally biased region" description="Polar residues" evidence="1">
    <location>
        <begin position="106"/>
        <end position="125"/>
    </location>
</feature>
<dbReference type="InParanoid" id="W4KA18"/>
<organism evidence="2 3">
    <name type="scientific">Heterobasidion irregulare (strain TC 32-1)</name>
    <dbReference type="NCBI Taxonomy" id="747525"/>
    <lineage>
        <taxon>Eukaryota</taxon>
        <taxon>Fungi</taxon>
        <taxon>Dikarya</taxon>
        <taxon>Basidiomycota</taxon>
        <taxon>Agaricomycotina</taxon>
        <taxon>Agaricomycetes</taxon>
        <taxon>Russulales</taxon>
        <taxon>Bondarzewiaceae</taxon>
        <taxon>Heterobasidion</taxon>
        <taxon>Heterobasidion annosum species complex</taxon>
    </lineage>
</organism>
<feature type="region of interest" description="Disordered" evidence="1">
    <location>
        <begin position="284"/>
        <end position="313"/>
    </location>
</feature>